<dbReference type="InterPro" id="IPR000835">
    <property type="entry name" value="HTH_MarR-typ"/>
</dbReference>
<dbReference type="SMART" id="SM00347">
    <property type="entry name" value="HTH_MARR"/>
    <property type="match status" value="1"/>
</dbReference>
<gene>
    <name evidence="5" type="ORF">GCM10010909_29980</name>
</gene>
<evidence type="ECO:0000313" key="5">
    <source>
        <dbReference type="EMBL" id="GLR68317.1"/>
    </source>
</evidence>
<dbReference type="PROSITE" id="PS01117">
    <property type="entry name" value="HTH_MARR_1"/>
    <property type="match status" value="1"/>
</dbReference>
<keyword evidence="1" id="KW-0805">Transcription regulation</keyword>
<organism evidence="5 6">
    <name type="scientific">Acidocella aquatica</name>
    <dbReference type="NCBI Taxonomy" id="1922313"/>
    <lineage>
        <taxon>Bacteria</taxon>
        <taxon>Pseudomonadati</taxon>
        <taxon>Pseudomonadota</taxon>
        <taxon>Alphaproteobacteria</taxon>
        <taxon>Acetobacterales</taxon>
        <taxon>Acidocellaceae</taxon>
        <taxon>Acidocella</taxon>
    </lineage>
</organism>
<protein>
    <recommendedName>
        <fullName evidence="4">HTH marR-type domain-containing protein</fullName>
    </recommendedName>
</protein>
<feature type="domain" description="HTH marR-type" evidence="4">
    <location>
        <begin position="1"/>
        <end position="137"/>
    </location>
</feature>
<name>A0ABQ6ACI0_9PROT</name>
<evidence type="ECO:0000313" key="6">
    <source>
        <dbReference type="Proteomes" id="UP001156641"/>
    </source>
</evidence>
<dbReference type="PANTHER" id="PTHR33164:SF43">
    <property type="entry name" value="HTH-TYPE TRANSCRIPTIONAL REPRESSOR YETL"/>
    <property type="match status" value="1"/>
</dbReference>
<reference evidence="6" key="1">
    <citation type="journal article" date="2019" name="Int. J. Syst. Evol. Microbiol.">
        <title>The Global Catalogue of Microorganisms (GCM) 10K type strain sequencing project: providing services to taxonomists for standard genome sequencing and annotation.</title>
        <authorList>
            <consortium name="The Broad Institute Genomics Platform"/>
            <consortium name="The Broad Institute Genome Sequencing Center for Infectious Disease"/>
            <person name="Wu L."/>
            <person name="Ma J."/>
        </authorList>
    </citation>
    <scope>NUCLEOTIDE SEQUENCE [LARGE SCALE GENOMIC DNA]</scope>
    <source>
        <strain evidence="6">NBRC 112502</strain>
    </source>
</reference>
<comment type="caution">
    <text evidence="5">The sequence shown here is derived from an EMBL/GenBank/DDBJ whole genome shotgun (WGS) entry which is preliminary data.</text>
</comment>
<dbReference type="InterPro" id="IPR036388">
    <property type="entry name" value="WH-like_DNA-bd_sf"/>
</dbReference>
<sequence length="152" mass="16687">MDPVKNGAAYMLQVVARLQTTSFIGRVAGSGVHPAGAYVLHELWRAAPLSQTELSKRLDIGNATVGQTVKRLESRGLVKRKQSTEDRRVVMVELTAKGRSLEIFFDRETQGLTAEINGVLGLKGTETLTKLLTRLADHFRASLSTDDPEKPE</sequence>
<evidence type="ECO:0000256" key="2">
    <source>
        <dbReference type="ARBA" id="ARBA00023125"/>
    </source>
</evidence>
<dbReference type="InterPro" id="IPR039422">
    <property type="entry name" value="MarR/SlyA-like"/>
</dbReference>
<proteinExistence type="predicted"/>
<dbReference type="InterPro" id="IPR036390">
    <property type="entry name" value="WH_DNA-bd_sf"/>
</dbReference>
<accession>A0ABQ6ACI0</accession>
<dbReference type="InterPro" id="IPR023187">
    <property type="entry name" value="Tscrpt_reg_MarR-type_CS"/>
</dbReference>
<keyword evidence="6" id="KW-1185">Reference proteome</keyword>
<evidence type="ECO:0000256" key="3">
    <source>
        <dbReference type="ARBA" id="ARBA00023163"/>
    </source>
</evidence>
<keyword evidence="2" id="KW-0238">DNA-binding</keyword>
<dbReference type="EMBL" id="BSOS01000088">
    <property type="protein sequence ID" value="GLR68317.1"/>
    <property type="molecule type" value="Genomic_DNA"/>
</dbReference>
<dbReference type="SUPFAM" id="SSF46785">
    <property type="entry name" value="Winged helix' DNA-binding domain"/>
    <property type="match status" value="1"/>
</dbReference>
<dbReference type="PROSITE" id="PS50995">
    <property type="entry name" value="HTH_MARR_2"/>
    <property type="match status" value="1"/>
</dbReference>
<evidence type="ECO:0000259" key="4">
    <source>
        <dbReference type="PROSITE" id="PS50995"/>
    </source>
</evidence>
<dbReference type="Proteomes" id="UP001156641">
    <property type="component" value="Unassembled WGS sequence"/>
</dbReference>
<dbReference type="Gene3D" id="1.10.10.10">
    <property type="entry name" value="Winged helix-like DNA-binding domain superfamily/Winged helix DNA-binding domain"/>
    <property type="match status" value="1"/>
</dbReference>
<keyword evidence="3" id="KW-0804">Transcription</keyword>
<dbReference type="PRINTS" id="PR00598">
    <property type="entry name" value="HTHMARR"/>
</dbReference>
<dbReference type="Pfam" id="PF01047">
    <property type="entry name" value="MarR"/>
    <property type="match status" value="1"/>
</dbReference>
<evidence type="ECO:0000256" key="1">
    <source>
        <dbReference type="ARBA" id="ARBA00023015"/>
    </source>
</evidence>
<dbReference type="PANTHER" id="PTHR33164">
    <property type="entry name" value="TRANSCRIPTIONAL REGULATOR, MARR FAMILY"/>
    <property type="match status" value="1"/>
</dbReference>